<protein>
    <recommendedName>
        <fullName evidence="5">Chitin-binding type-1 domain-containing protein</fullName>
    </recommendedName>
</protein>
<keyword evidence="2 3" id="KW-1015">Disulfide bond</keyword>
<sequence length="428" mass="40824">MGQSSSPPSSIQSLTQSSPTVALSSSGPVSTFPAGACGANAGGQTCVNAPSGPCCSLYGYCGTGASFCGVGCQSLYGVCNSTSSSVLSSATPASSGVSEASSSPSSSAPASTFPAGACGPDAGGQTCENAPSGPCCSQYGYCGTGDSFCGAGCQAGFGQCNSTSSPSLAQSSDQSSSLVSSGTSSSPPVSTFPAGACGLTAGGQNCANAPNGPCCSQYDYCGTGDGFCGVGCQADFGECNSASPLSSSLPSSTETAPSFVSSSPATSVAPSSSSPASTFPAGACGPTAGDQDCANAPSGPCCSQYGFCGTGEGFCGAGCQAAYGECNSTSPSSSPISSQAATPSLPSSGSPSASSYPEGACGPTAGGQNCANAPSGPCCSQYGFCGRDDGFCGAGCQAEFGDCTSTMGGAVTTGLRLRALKGKWWFRG</sequence>
<feature type="disulfide bond" evidence="3">
    <location>
        <begin position="135"/>
        <end position="149"/>
    </location>
</feature>
<keyword evidence="1 3" id="KW-0147">Chitin-binding</keyword>
<comment type="caution">
    <text evidence="6">The sequence shown here is derived from an EMBL/GenBank/DDBJ whole genome shotgun (WGS) entry which is preliminary data.</text>
</comment>
<gene>
    <name evidence="6" type="ORF">J3D65DRAFT_561899</name>
</gene>
<dbReference type="RefSeq" id="XP_066650128.1">
    <property type="nucleotide sequence ID" value="XM_066797534.1"/>
</dbReference>
<dbReference type="Pfam" id="PF00187">
    <property type="entry name" value="Chitin_bind_1"/>
    <property type="match status" value="5"/>
</dbReference>
<feature type="domain" description="Chitin-binding type-1" evidence="5">
    <location>
        <begin position="194"/>
        <end position="241"/>
    </location>
</feature>
<dbReference type="PANTHER" id="PTHR47849">
    <property type="entry name" value="CHITIN-BINDING LECTIN 1"/>
    <property type="match status" value="1"/>
</dbReference>
<name>A0ABR1L3F8_9PEZI</name>
<feature type="disulfide bond" evidence="3">
    <location>
        <begin position="54"/>
        <end position="68"/>
    </location>
</feature>
<keyword evidence="7" id="KW-1185">Reference proteome</keyword>
<evidence type="ECO:0000256" key="4">
    <source>
        <dbReference type="SAM" id="MobiDB-lite"/>
    </source>
</evidence>
<feature type="region of interest" description="Disordered" evidence="4">
    <location>
        <begin position="1"/>
        <end position="25"/>
    </location>
</feature>
<reference evidence="6 7" key="1">
    <citation type="submission" date="2024-04" db="EMBL/GenBank/DDBJ databases">
        <title>Phyllosticta paracitricarpa is synonymous to the EU quarantine fungus P. citricarpa based on phylogenomic analyses.</title>
        <authorList>
            <consortium name="Lawrence Berkeley National Laboratory"/>
            <person name="Van ingen-buijs V.A."/>
            <person name="Van westerhoven A.C."/>
            <person name="Haridas S."/>
            <person name="Skiadas P."/>
            <person name="Martin F."/>
            <person name="Groenewald J.Z."/>
            <person name="Crous P.W."/>
            <person name="Seidl M.F."/>
        </authorList>
    </citation>
    <scope>NUCLEOTIDE SEQUENCE [LARGE SCALE GENOMIC DNA]</scope>
    <source>
        <strain evidence="6 7">CPC 17464</strain>
    </source>
</reference>
<evidence type="ECO:0000313" key="6">
    <source>
        <dbReference type="EMBL" id="KAK7529762.1"/>
    </source>
</evidence>
<feature type="disulfide bond" evidence="3">
    <location>
        <begin position="214"/>
        <end position="228"/>
    </location>
</feature>
<proteinExistence type="predicted"/>
<evidence type="ECO:0000256" key="2">
    <source>
        <dbReference type="ARBA" id="ARBA00023157"/>
    </source>
</evidence>
<feature type="region of interest" description="Disordered" evidence="4">
    <location>
        <begin position="250"/>
        <end position="276"/>
    </location>
</feature>
<dbReference type="SMART" id="SM00270">
    <property type="entry name" value="ChtBD1"/>
    <property type="match status" value="5"/>
</dbReference>
<dbReference type="SUPFAM" id="SSF57016">
    <property type="entry name" value="Plant lectins/antimicrobial peptides"/>
    <property type="match status" value="5"/>
</dbReference>
<comment type="caution">
    <text evidence="3">Lacks conserved residue(s) required for the propagation of feature annotation.</text>
</comment>
<feature type="domain" description="Chitin-binding type-1" evidence="5">
    <location>
        <begin position="358"/>
        <end position="405"/>
    </location>
</feature>
<dbReference type="InterPro" id="IPR001002">
    <property type="entry name" value="Chitin-bd_1"/>
</dbReference>
<dbReference type="InterPro" id="IPR036861">
    <property type="entry name" value="Endochitinase-like_sf"/>
</dbReference>
<feature type="disulfide bond" evidence="3">
    <location>
        <begin position="301"/>
        <end position="315"/>
    </location>
</feature>
<evidence type="ECO:0000256" key="3">
    <source>
        <dbReference type="PROSITE-ProRule" id="PRU00261"/>
    </source>
</evidence>
<feature type="domain" description="Chitin-binding type-1" evidence="5">
    <location>
        <begin position="281"/>
        <end position="328"/>
    </location>
</feature>
<feature type="domain" description="Chitin-binding type-1" evidence="5">
    <location>
        <begin position="34"/>
        <end position="81"/>
    </location>
</feature>
<dbReference type="PROSITE" id="PS50941">
    <property type="entry name" value="CHIT_BIND_I_2"/>
    <property type="match status" value="5"/>
</dbReference>
<dbReference type="GeneID" id="92030440"/>
<dbReference type="Gene3D" id="3.30.60.10">
    <property type="entry name" value="Endochitinase-like"/>
    <property type="match status" value="5"/>
</dbReference>
<evidence type="ECO:0000259" key="5">
    <source>
        <dbReference type="PROSITE" id="PS50941"/>
    </source>
</evidence>
<feature type="compositionally biased region" description="Low complexity" evidence="4">
    <location>
        <begin position="1"/>
        <end position="19"/>
    </location>
</feature>
<dbReference type="CDD" id="cd00035">
    <property type="entry name" value="ChtBD1"/>
    <property type="match status" value="1"/>
</dbReference>
<accession>A0ABR1L3F8</accession>
<dbReference type="EMBL" id="JBBPEH010000015">
    <property type="protein sequence ID" value="KAK7529762.1"/>
    <property type="molecule type" value="Genomic_DNA"/>
</dbReference>
<evidence type="ECO:0000256" key="1">
    <source>
        <dbReference type="ARBA" id="ARBA00022669"/>
    </source>
</evidence>
<dbReference type="Proteomes" id="UP001360953">
    <property type="component" value="Unassembled WGS sequence"/>
</dbReference>
<feature type="domain" description="Chitin-binding type-1" evidence="5">
    <location>
        <begin position="115"/>
        <end position="162"/>
    </location>
</feature>
<evidence type="ECO:0000313" key="7">
    <source>
        <dbReference type="Proteomes" id="UP001360953"/>
    </source>
</evidence>
<organism evidence="6 7">
    <name type="scientific">Phyllosticta citribraziliensis</name>
    <dbReference type="NCBI Taxonomy" id="989973"/>
    <lineage>
        <taxon>Eukaryota</taxon>
        <taxon>Fungi</taxon>
        <taxon>Dikarya</taxon>
        <taxon>Ascomycota</taxon>
        <taxon>Pezizomycotina</taxon>
        <taxon>Dothideomycetes</taxon>
        <taxon>Dothideomycetes incertae sedis</taxon>
        <taxon>Botryosphaeriales</taxon>
        <taxon>Phyllostictaceae</taxon>
        <taxon>Phyllosticta</taxon>
    </lineage>
</organism>
<feature type="disulfide bond" evidence="3">
    <location>
        <begin position="378"/>
        <end position="392"/>
    </location>
</feature>